<feature type="non-terminal residue" evidence="3">
    <location>
        <position position="1"/>
    </location>
</feature>
<dbReference type="EMBL" id="CAJOBH010002917">
    <property type="protein sequence ID" value="CAF3929387.1"/>
    <property type="molecule type" value="Genomic_DNA"/>
</dbReference>
<keyword evidence="4" id="KW-1185">Reference proteome</keyword>
<dbReference type="Proteomes" id="UP000681720">
    <property type="component" value="Unassembled WGS sequence"/>
</dbReference>
<evidence type="ECO:0000313" key="2">
    <source>
        <dbReference type="EMBL" id="CAF3929387.1"/>
    </source>
</evidence>
<protein>
    <submittedName>
        <fullName evidence="3">Uncharacterized protein</fullName>
    </submittedName>
</protein>
<dbReference type="EMBL" id="CAJOBJ010002234">
    <property type="protein sequence ID" value="CAF3916776.1"/>
    <property type="molecule type" value="Genomic_DNA"/>
</dbReference>
<gene>
    <name evidence="2" type="ORF">BYL167_LOCUS9920</name>
    <name evidence="1" type="ORF">GIL414_LOCUS7358</name>
    <name evidence="3" type="ORF">OVN521_LOCUS37412</name>
</gene>
<name>A0A820S0A6_9BILA</name>
<comment type="caution">
    <text evidence="3">The sequence shown here is derived from an EMBL/GenBank/DDBJ whole genome shotgun (WGS) entry which is preliminary data.</text>
</comment>
<dbReference type="AlphaFoldDB" id="A0A820S0A6"/>
<evidence type="ECO:0000313" key="4">
    <source>
        <dbReference type="Proteomes" id="UP000663866"/>
    </source>
</evidence>
<dbReference type="EMBL" id="CAJOBG010045268">
    <property type="protein sequence ID" value="CAF4442876.1"/>
    <property type="molecule type" value="Genomic_DNA"/>
</dbReference>
<accession>A0A820S0A6</accession>
<organism evidence="3 4">
    <name type="scientific">Rotaria magnacalcarata</name>
    <dbReference type="NCBI Taxonomy" id="392030"/>
    <lineage>
        <taxon>Eukaryota</taxon>
        <taxon>Metazoa</taxon>
        <taxon>Spiralia</taxon>
        <taxon>Gnathifera</taxon>
        <taxon>Rotifera</taxon>
        <taxon>Eurotatoria</taxon>
        <taxon>Bdelloidea</taxon>
        <taxon>Philodinida</taxon>
        <taxon>Philodinidae</taxon>
        <taxon>Rotaria</taxon>
    </lineage>
</organism>
<evidence type="ECO:0000313" key="1">
    <source>
        <dbReference type="EMBL" id="CAF3916776.1"/>
    </source>
</evidence>
<evidence type="ECO:0000313" key="3">
    <source>
        <dbReference type="EMBL" id="CAF4442876.1"/>
    </source>
</evidence>
<reference evidence="3" key="1">
    <citation type="submission" date="2021-02" db="EMBL/GenBank/DDBJ databases">
        <authorList>
            <person name="Nowell W R."/>
        </authorList>
    </citation>
    <scope>NUCLEOTIDE SEQUENCE</scope>
</reference>
<proteinExistence type="predicted"/>
<sequence>RPQSGNFWLMLIRSFRSILRWRFRLFQVGPVLDIRD</sequence>
<dbReference type="Proteomes" id="UP000681967">
    <property type="component" value="Unassembled WGS sequence"/>
</dbReference>
<dbReference type="Proteomes" id="UP000663866">
    <property type="component" value="Unassembled WGS sequence"/>
</dbReference>